<reference evidence="2 3" key="1">
    <citation type="submission" date="2016-10" db="EMBL/GenBank/DDBJ databases">
        <authorList>
            <person name="de Groot N.N."/>
        </authorList>
    </citation>
    <scope>NUCLEOTIDE SEQUENCE [LARGE SCALE GENOMIC DNA]</scope>
    <source>
        <strain evidence="2 3">CGMCC 1.7031</strain>
    </source>
</reference>
<organism evidence="2 3">
    <name type="scientific">Flavobacterium caeni</name>
    <dbReference type="NCBI Taxonomy" id="490189"/>
    <lineage>
        <taxon>Bacteria</taxon>
        <taxon>Pseudomonadati</taxon>
        <taxon>Bacteroidota</taxon>
        <taxon>Flavobacteriia</taxon>
        <taxon>Flavobacteriales</taxon>
        <taxon>Flavobacteriaceae</taxon>
        <taxon>Flavobacterium</taxon>
    </lineage>
</organism>
<dbReference type="InterPro" id="IPR050900">
    <property type="entry name" value="Transposase_IS3/IS150/IS904"/>
</dbReference>
<dbReference type="PANTHER" id="PTHR46889">
    <property type="entry name" value="TRANSPOSASE INSF FOR INSERTION SEQUENCE IS3B-RELATED"/>
    <property type="match status" value="1"/>
</dbReference>
<accession>A0A1G5KP58</accession>
<gene>
    <name evidence="2" type="ORF">SAMN02927903_03399</name>
</gene>
<dbReference type="PROSITE" id="PS50994">
    <property type="entry name" value="INTEGRASE"/>
    <property type="match status" value="1"/>
</dbReference>
<dbReference type="AlphaFoldDB" id="A0A1G5KP58"/>
<evidence type="ECO:0000259" key="1">
    <source>
        <dbReference type="PROSITE" id="PS50994"/>
    </source>
</evidence>
<proteinExistence type="predicted"/>
<dbReference type="SUPFAM" id="SSF53098">
    <property type="entry name" value="Ribonuclease H-like"/>
    <property type="match status" value="1"/>
</dbReference>
<keyword evidence="3" id="KW-1185">Reference proteome</keyword>
<sequence length="249" mass="29379">MELIAPIRKKQPRYGCKKLYLDINRQLEQHNIKMGRDKFINLMRANGMLVKKTKRFHVTTNSKHQFFKSPNRLKDITPTHAEQIWVSDITYIKLEKLHAYLALVTDVYSKKIMGYKIDTNMRATLVKDALAMALRNRTYGHREIIHHSDRGIQYCAPEFTEFAEKNGLLLSTTQQYDPYENAVAERINGILKYEFGFKRTLPNLVTAQKMIKQAVNIYNQQRRHCSLEMQTPEFAHQNQKHIYKKYSLN</sequence>
<name>A0A1G5KP58_9FLAO</name>
<dbReference type="InterPro" id="IPR036397">
    <property type="entry name" value="RNaseH_sf"/>
</dbReference>
<dbReference type="STRING" id="490189.SAMN02927903_03399"/>
<dbReference type="InterPro" id="IPR012337">
    <property type="entry name" value="RNaseH-like_sf"/>
</dbReference>
<dbReference type="GO" id="GO:0003676">
    <property type="term" value="F:nucleic acid binding"/>
    <property type="evidence" value="ECO:0007669"/>
    <property type="project" value="InterPro"/>
</dbReference>
<dbReference type="EMBL" id="FMVF01000069">
    <property type="protein sequence ID" value="SCZ02134.1"/>
    <property type="molecule type" value="Genomic_DNA"/>
</dbReference>
<dbReference type="PANTHER" id="PTHR46889:SF5">
    <property type="entry name" value="INTEGRASE PROTEIN"/>
    <property type="match status" value="1"/>
</dbReference>
<evidence type="ECO:0000313" key="3">
    <source>
        <dbReference type="Proteomes" id="UP000199354"/>
    </source>
</evidence>
<dbReference type="GO" id="GO:0015074">
    <property type="term" value="P:DNA integration"/>
    <property type="evidence" value="ECO:0007669"/>
    <property type="project" value="InterPro"/>
</dbReference>
<feature type="domain" description="Integrase catalytic" evidence="1">
    <location>
        <begin position="74"/>
        <end position="240"/>
    </location>
</feature>
<protein>
    <submittedName>
        <fullName evidence="2">Transposase InsO and inactivated derivatives</fullName>
    </submittedName>
</protein>
<dbReference type="Proteomes" id="UP000199354">
    <property type="component" value="Unassembled WGS sequence"/>
</dbReference>
<dbReference type="InterPro" id="IPR001584">
    <property type="entry name" value="Integrase_cat-core"/>
</dbReference>
<dbReference type="NCBIfam" id="NF033516">
    <property type="entry name" value="transpos_IS3"/>
    <property type="match status" value="1"/>
</dbReference>
<evidence type="ECO:0000313" key="2">
    <source>
        <dbReference type="EMBL" id="SCZ02134.1"/>
    </source>
</evidence>
<dbReference type="InterPro" id="IPR048020">
    <property type="entry name" value="Transpos_IS3"/>
</dbReference>
<dbReference type="Gene3D" id="3.30.420.10">
    <property type="entry name" value="Ribonuclease H-like superfamily/Ribonuclease H"/>
    <property type="match status" value="1"/>
</dbReference>
<dbReference type="Pfam" id="PF00665">
    <property type="entry name" value="rve"/>
    <property type="match status" value="1"/>
</dbReference>